<dbReference type="Gene3D" id="3.40.350.10">
    <property type="entry name" value="Creatinase/prolidase N-terminal domain"/>
    <property type="match status" value="1"/>
</dbReference>
<dbReference type="eggNOG" id="arCOG01000">
    <property type="taxonomic scope" value="Archaea"/>
</dbReference>
<evidence type="ECO:0000256" key="1">
    <source>
        <dbReference type="ARBA" id="ARBA00022723"/>
    </source>
</evidence>
<dbReference type="GO" id="GO:0016787">
    <property type="term" value="F:hydrolase activity"/>
    <property type="evidence" value="ECO:0007669"/>
    <property type="project" value="UniProtKB-KW"/>
</dbReference>
<feature type="domain" description="Peptidase M24" evidence="3">
    <location>
        <begin position="146"/>
        <end position="349"/>
    </location>
</feature>
<evidence type="ECO:0000256" key="2">
    <source>
        <dbReference type="ARBA" id="ARBA00022801"/>
    </source>
</evidence>
<dbReference type="PRINTS" id="PR00599">
    <property type="entry name" value="MAPEPTIDASE"/>
</dbReference>
<sequence>MLWKVEEIAERRGLDAVIIVSPENVEYFTGVKSLADGIVLLFYDRRRRSTQVYTPLLDYYRYRDSLEASGVEVYGLSKTLKPSDARVVNKDWAELVKTLAGGGKVGLDARFTSPLMGVVMRSLGEYVDVSDDVSKYRMVKEDWEIELIKRAVDVTIQGIRAVVDSVDVGVSEAELAGVFEGAVRKMGVEDYAFPLIVSTSPNNSYPHNTPTTAKVKQGDLIVIDVGVRIGGRCSDLTRVVKVGSIPGEFKRLVDVVVEAVSESLDYVHPGVKAGEVAERAIAVVERHGLKERFIHGLGHGIGVVVHEPPYLRVGHETVLEKNMVFTIEPGVYIPGVVGVRIEEDVLVDERGARVLSSSLSQVLEA</sequence>
<dbReference type="SUPFAM" id="SSF55920">
    <property type="entry name" value="Creatinase/aminopeptidase"/>
    <property type="match status" value="1"/>
</dbReference>
<dbReference type="Pfam" id="PF00557">
    <property type="entry name" value="Peptidase_M24"/>
    <property type="match status" value="1"/>
</dbReference>
<reference evidence="5 6" key="1">
    <citation type="journal article" date="2012" name="J. Bacteriol.">
        <title>Complete genome sequence of the hyperthermophilic cellulolytic Crenarchaeon 'Thermogladius cellulolyticus' 1633.</title>
        <authorList>
            <person name="Mardanov A.V."/>
            <person name="Kochetkova T.V."/>
            <person name="Beletsky A.V."/>
            <person name="Bonch-Osmolovskaya E.A."/>
            <person name="Ravin N.V."/>
            <person name="Skryabin K.G."/>
        </authorList>
    </citation>
    <scope>NUCLEOTIDE SEQUENCE [LARGE SCALE GENOMIC DNA]</scope>
    <source>
        <strain evidence="6">DSM 22663 / VKM B-2946 / 1633</strain>
    </source>
</reference>
<dbReference type="InterPro" id="IPR050659">
    <property type="entry name" value="Peptidase_M24B"/>
</dbReference>
<dbReference type="Pfam" id="PF01321">
    <property type="entry name" value="Creatinase_N"/>
    <property type="match status" value="1"/>
</dbReference>
<dbReference type="EMBL" id="CP003531">
    <property type="protein sequence ID" value="AFK50530.1"/>
    <property type="molecule type" value="Genomic_DNA"/>
</dbReference>
<gene>
    <name evidence="5" type="ordered locus">TCELL_0105</name>
</gene>
<dbReference type="InterPro" id="IPR001714">
    <property type="entry name" value="Pept_M24_MAP"/>
</dbReference>
<dbReference type="PROSITE" id="PS00491">
    <property type="entry name" value="PROLINE_PEPTIDASE"/>
    <property type="match status" value="1"/>
</dbReference>
<proteinExistence type="predicted"/>
<dbReference type="InterPro" id="IPR029149">
    <property type="entry name" value="Creatin/AminoP/Spt16_N"/>
</dbReference>
<evidence type="ECO:0000313" key="6">
    <source>
        <dbReference type="Proteomes" id="UP000005270"/>
    </source>
</evidence>
<keyword evidence="6" id="KW-1185">Reference proteome</keyword>
<dbReference type="InParanoid" id="I3TCP2"/>
<dbReference type="AlphaFoldDB" id="I3TCP2"/>
<dbReference type="RefSeq" id="WP_014736781.1">
    <property type="nucleotide sequence ID" value="NC_017954.1"/>
</dbReference>
<dbReference type="InterPro" id="IPR001131">
    <property type="entry name" value="Peptidase_M24B_aminopep-P_CS"/>
</dbReference>
<dbReference type="OrthoDB" id="1346at2157"/>
<dbReference type="GeneID" id="13012378"/>
<dbReference type="STRING" id="1184251.TCELL_0105"/>
<name>I3TCP2_THEC1</name>
<evidence type="ECO:0000313" key="5">
    <source>
        <dbReference type="EMBL" id="AFK50530.1"/>
    </source>
</evidence>
<protein>
    <submittedName>
        <fullName evidence="5">Peptidase M24</fullName>
    </submittedName>
</protein>
<evidence type="ECO:0000259" key="4">
    <source>
        <dbReference type="Pfam" id="PF01321"/>
    </source>
</evidence>
<dbReference type="PANTHER" id="PTHR46112:SF2">
    <property type="entry name" value="XAA-PRO AMINOPEPTIDASE P-RELATED"/>
    <property type="match status" value="1"/>
</dbReference>
<dbReference type="FunCoup" id="I3TCP2">
    <property type="interactions" value="56"/>
</dbReference>
<dbReference type="HOGENOM" id="CLU_017266_4_2_2"/>
<dbReference type="KEGG" id="thg:TCELL_0105"/>
<dbReference type="InterPro" id="IPR000994">
    <property type="entry name" value="Pept_M24"/>
</dbReference>
<organism evidence="5 6">
    <name type="scientific">Thermogladius calderae (strain DSM 22663 / VKM B-2946 / 1633)</name>
    <dbReference type="NCBI Taxonomy" id="1184251"/>
    <lineage>
        <taxon>Archaea</taxon>
        <taxon>Thermoproteota</taxon>
        <taxon>Thermoprotei</taxon>
        <taxon>Desulfurococcales</taxon>
        <taxon>Desulfurococcaceae</taxon>
        <taxon>Thermogladius</taxon>
    </lineage>
</organism>
<dbReference type="SUPFAM" id="SSF53092">
    <property type="entry name" value="Creatinase/prolidase N-terminal domain"/>
    <property type="match status" value="1"/>
</dbReference>
<dbReference type="PANTHER" id="PTHR46112">
    <property type="entry name" value="AMINOPEPTIDASE"/>
    <property type="match status" value="1"/>
</dbReference>
<dbReference type="InterPro" id="IPR036005">
    <property type="entry name" value="Creatinase/aminopeptidase-like"/>
</dbReference>
<evidence type="ECO:0000259" key="3">
    <source>
        <dbReference type="Pfam" id="PF00557"/>
    </source>
</evidence>
<feature type="domain" description="Creatinase N-terminal" evidence="4">
    <location>
        <begin position="4"/>
        <end position="139"/>
    </location>
</feature>
<dbReference type="GO" id="GO:0046872">
    <property type="term" value="F:metal ion binding"/>
    <property type="evidence" value="ECO:0007669"/>
    <property type="project" value="UniProtKB-KW"/>
</dbReference>
<keyword evidence="1" id="KW-0479">Metal-binding</keyword>
<dbReference type="Proteomes" id="UP000005270">
    <property type="component" value="Chromosome"/>
</dbReference>
<dbReference type="Gene3D" id="3.90.230.10">
    <property type="entry name" value="Creatinase/methionine aminopeptidase superfamily"/>
    <property type="match status" value="1"/>
</dbReference>
<dbReference type="InterPro" id="IPR000587">
    <property type="entry name" value="Creatinase_N"/>
</dbReference>
<keyword evidence="2" id="KW-0378">Hydrolase</keyword>
<accession>I3TCP2</accession>